<dbReference type="InterPro" id="IPR050396">
    <property type="entry name" value="Glycosyltr_51/Transpeptidase"/>
</dbReference>
<dbReference type="GO" id="GO:0030288">
    <property type="term" value="C:outer membrane-bounded periplasmic space"/>
    <property type="evidence" value="ECO:0007669"/>
    <property type="project" value="TreeGrafter"/>
</dbReference>
<dbReference type="Proteomes" id="UP000034292">
    <property type="component" value="Unassembled WGS sequence"/>
</dbReference>
<evidence type="ECO:0000256" key="11">
    <source>
        <dbReference type="ARBA" id="ARBA00022984"/>
    </source>
</evidence>
<feature type="region of interest" description="Disordered" evidence="17">
    <location>
        <begin position="737"/>
        <end position="775"/>
    </location>
</feature>
<dbReference type="GO" id="GO:0006508">
    <property type="term" value="P:proteolysis"/>
    <property type="evidence" value="ECO:0007669"/>
    <property type="project" value="UniProtKB-KW"/>
</dbReference>
<dbReference type="InterPro" id="IPR012338">
    <property type="entry name" value="Beta-lactam/transpept-like"/>
</dbReference>
<dbReference type="Gene3D" id="2.60.40.10">
    <property type="entry name" value="Immunoglobulins"/>
    <property type="match status" value="1"/>
</dbReference>
<keyword evidence="11" id="KW-0573">Peptidoglycan synthesis</keyword>
<dbReference type="InterPro" id="IPR036950">
    <property type="entry name" value="PBP_transglycosylase"/>
</dbReference>
<dbReference type="InterPro" id="IPR013783">
    <property type="entry name" value="Ig-like_fold"/>
</dbReference>
<dbReference type="PANTHER" id="PTHR32282:SF11">
    <property type="entry name" value="PENICILLIN-BINDING PROTEIN 1B"/>
    <property type="match status" value="1"/>
</dbReference>
<comment type="similarity">
    <text evidence="2">In the C-terminal section; belongs to the transpeptidase family.</text>
</comment>
<evidence type="ECO:0000256" key="9">
    <source>
        <dbReference type="ARBA" id="ARBA00022801"/>
    </source>
</evidence>
<name>A0A0G0TU09_9BACT</name>
<dbReference type="Pfam" id="PF17957">
    <property type="entry name" value="Big_7"/>
    <property type="match status" value="1"/>
</dbReference>
<gene>
    <name evidence="21" type="ORF">UU23_C0001G0075</name>
</gene>
<dbReference type="InterPro" id="IPR023346">
    <property type="entry name" value="Lysozyme-like_dom_sf"/>
</dbReference>
<evidence type="ECO:0000256" key="4">
    <source>
        <dbReference type="ARBA" id="ARBA00022475"/>
    </source>
</evidence>
<evidence type="ECO:0000256" key="8">
    <source>
        <dbReference type="ARBA" id="ARBA00022679"/>
    </source>
</evidence>
<dbReference type="SUPFAM" id="SSF53955">
    <property type="entry name" value="Lysozyme-like"/>
    <property type="match status" value="1"/>
</dbReference>
<evidence type="ECO:0000256" key="3">
    <source>
        <dbReference type="ARBA" id="ARBA00007739"/>
    </source>
</evidence>
<dbReference type="InterPro" id="IPR001264">
    <property type="entry name" value="Glyco_trans_51"/>
</dbReference>
<keyword evidence="14" id="KW-0961">Cell wall biogenesis/degradation</keyword>
<dbReference type="PANTHER" id="PTHR32282">
    <property type="entry name" value="BINDING PROTEIN TRANSPEPTIDASE, PUTATIVE-RELATED"/>
    <property type="match status" value="1"/>
</dbReference>
<keyword evidence="10" id="KW-0133">Cell shape</keyword>
<dbReference type="PATRIC" id="fig|1618408.3.peg.77"/>
<dbReference type="GO" id="GO:0005886">
    <property type="term" value="C:plasma membrane"/>
    <property type="evidence" value="ECO:0007669"/>
    <property type="project" value="UniProtKB-SubCell"/>
</dbReference>
<organism evidence="21 22">
    <name type="scientific">Candidatus Curtissbacteria bacterium GW2011_GWA1_40_9</name>
    <dbReference type="NCBI Taxonomy" id="1618408"/>
    <lineage>
        <taxon>Bacteria</taxon>
        <taxon>Candidatus Curtissiibacteriota</taxon>
    </lineage>
</organism>
<dbReference type="Gene3D" id="3.40.710.10">
    <property type="entry name" value="DD-peptidase/beta-lactamase superfamily"/>
    <property type="match status" value="1"/>
</dbReference>
<dbReference type="GO" id="GO:0008658">
    <property type="term" value="F:penicillin binding"/>
    <property type="evidence" value="ECO:0007669"/>
    <property type="project" value="InterPro"/>
</dbReference>
<dbReference type="GO" id="GO:0008955">
    <property type="term" value="F:peptidoglycan glycosyltransferase activity"/>
    <property type="evidence" value="ECO:0007669"/>
    <property type="project" value="UniProtKB-EC"/>
</dbReference>
<feature type="domain" description="Penicillin-binding protein transpeptidase" evidence="19">
    <location>
        <begin position="362"/>
        <end position="649"/>
    </location>
</feature>
<evidence type="ECO:0000256" key="13">
    <source>
        <dbReference type="ARBA" id="ARBA00023268"/>
    </source>
</evidence>
<keyword evidence="8" id="KW-0808">Transferase</keyword>
<dbReference type="EMBL" id="LBZV01000001">
    <property type="protein sequence ID" value="KKR78311.1"/>
    <property type="molecule type" value="Genomic_DNA"/>
</dbReference>
<dbReference type="Gene3D" id="1.10.3810.10">
    <property type="entry name" value="Biosynthetic peptidoglycan transglycosylase-like"/>
    <property type="match status" value="1"/>
</dbReference>
<keyword evidence="6" id="KW-0645">Protease</keyword>
<dbReference type="Pfam" id="PF00912">
    <property type="entry name" value="Transgly"/>
    <property type="match status" value="1"/>
</dbReference>
<accession>A0A0G0TU09</accession>
<dbReference type="GO" id="GO:0071555">
    <property type="term" value="P:cell wall organization"/>
    <property type="evidence" value="ECO:0007669"/>
    <property type="project" value="UniProtKB-KW"/>
</dbReference>
<keyword evidence="4" id="KW-1003">Cell membrane</keyword>
<comment type="catalytic activity">
    <reaction evidence="16">
        <text>[GlcNAc-(1-&gt;4)-Mur2Ac(oyl-L-Ala-gamma-D-Glu-L-Lys-D-Ala-D-Ala)](n)-di-trans,octa-cis-undecaprenyl diphosphate + beta-D-GlcNAc-(1-&gt;4)-Mur2Ac(oyl-L-Ala-gamma-D-Glu-L-Lys-D-Ala-D-Ala)-di-trans,octa-cis-undecaprenyl diphosphate = [GlcNAc-(1-&gt;4)-Mur2Ac(oyl-L-Ala-gamma-D-Glu-L-Lys-D-Ala-D-Ala)](n+1)-di-trans,octa-cis-undecaprenyl diphosphate + di-trans,octa-cis-undecaprenyl diphosphate + H(+)</text>
        <dbReference type="Rhea" id="RHEA:23708"/>
        <dbReference type="Rhea" id="RHEA-COMP:9602"/>
        <dbReference type="Rhea" id="RHEA-COMP:9603"/>
        <dbReference type="ChEBI" id="CHEBI:15378"/>
        <dbReference type="ChEBI" id="CHEBI:58405"/>
        <dbReference type="ChEBI" id="CHEBI:60033"/>
        <dbReference type="ChEBI" id="CHEBI:78435"/>
        <dbReference type="EC" id="2.4.99.28"/>
    </reaction>
</comment>
<evidence type="ECO:0000256" key="16">
    <source>
        <dbReference type="ARBA" id="ARBA00049902"/>
    </source>
</evidence>
<keyword evidence="12 18" id="KW-0472">Membrane</keyword>
<dbReference type="GO" id="GO:0008360">
    <property type="term" value="P:regulation of cell shape"/>
    <property type="evidence" value="ECO:0007669"/>
    <property type="project" value="UniProtKB-KW"/>
</dbReference>
<comment type="caution">
    <text evidence="21">The sequence shown here is derived from an EMBL/GenBank/DDBJ whole genome shotgun (WGS) entry which is preliminary data.</text>
</comment>
<evidence type="ECO:0000256" key="7">
    <source>
        <dbReference type="ARBA" id="ARBA00022676"/>
    </source>
</evidence>
<dbReference type="STRING" id="1618408.UU23_C0001G0075"/>
<comment type="catalytic activity">
    <reaction evidence="15">
        <text>Preferential cleavage: (Ac)2-L-Lys-D-Ala-|-D-Ala. Also transpeptidation of peptidyl-alanyl moieties that are N-acyl substituents of D-alanine.</text>
        <dbReference type="EC" id="3.4.16.4"/>
    </reaction>
</comment>
<evidence type="ECO:0000256" key="1">
    <source>
        <dbReference type="ARBA" id="ARBA00004236"/>
    </source>
</evidence>
<keyword evidence="13" id="KW-0511">Multifunctional enzyme</keyword>
<keyword evidence="9" id="KW-0378">Hydrolase</keyword>
<sequence length="854" mass="95415">MKFSSSLGKRRFKSRVQKVKSRNQDYAHPFVRESNFEGRKFWIRFFGLFTTAVFFTLIAGILFTIFSFVIFAKDFPSPRKLTARDSSLSTKIYDRNGKLLYDIFGDKNRALVKWDELPPYVKGATIAIEDKDFYKHKGFSPIGIVRAALSILFFRDIQGGSTITQQVVKNTLLSPEQTLTRKLKEFFLAVQVERKYTKDEILQIYLNEVPYGGTAWGIEAASQTYFSKEAKDLSLPEAVILAGMPQRPSYYSPYGTNPEAYIGRAQDVARRMREDDYITRDQEEELKEEIADVKFSPNDQGISAPHFVFYVRGLLNEKYGEKFVEQGGLNVRTTLDLELQDKAQEIVSEEVGKLTEFKVGNGAAVVLDPTNGEVLSMVGSKDYFAKDYDGQVNVTMSLRQPGSALKPFTYVTGFKAGYTGATVIMDVLTEFPGGEGQPPYKPVNYDGKYRGPQQVRFALGNSLNVPAVKMTALVGIKNMLRTAYDAGLKSLEPTEENLKRFGLSVTLGGGEVRLLDLTSGYATLANSGKYIEPVAILEVRDRQGKVLDETEHKKAKQVIGEEEAFLVSHILSDNNARSIVFGPSSFLNVPGRTVAVKTGTTDDKRDNWAVGYTPNVVVGVWVGNNDNSVMNPAIASGVTGATPIWNKIMREAVKDKPRLDFNKPENVTALEIDAVGGGLPCRDHPKRSEYFKKGTEPTRDCLVEKTLDGREYFVFLEFDPVSGDGRNRWQEAIDEWAKTQDSKYQPPSELKREPTKNPEDISVHIRKPDNAKEAPNPLEVEADIETGKKITKAEFYIDGTLRDTKSGSNSNVKFTYNFAAANKGKHKVKVKAYNEAGRNSESEVTVSIGESWTD</sequence>
<keyword evidence="7" id="KW-0328">Glycosyltransferase</keyword>
<comment type="similarity">
    <text evidence="3">In the N-terminal section; belongs to the glycosyltransferase 51 family.</text>
</comment>
<comment type="subcellular location">
    <subcellularLocation>
        <location evidence="1">Cell membrane</location>
    </subcellularLocation>
</comment>
<evidence type="ECO:0000259" key="20">
    <source>
        <dbReference type="Pfam" id="PF00912"/>
    </source>
</evidence>
<evidence type="ECO:0000313" key="22">
    <source>
        <dbReference type="Proteomes" id="UP000034292"/>
    </source>
</evidence>
<keyword evidence="18" id="KW-0812">Transmembrane</keyword>
<dbReference type="AlphaFoldDB" id="A0A0G0TU09"/>
<dbReference type="GO" id="GO:0009252">
    <property type="term" value="P:peptidoglycan biosynthetic process"/>
    <property type="evidence" value="ECO:0007669"/>
    <property type="project" value="UniProtKB-KW"/>
</dbReference>
<dbReference type="GO" id="GO:0009002">
    <property type="term" value="F:serine-type D-Ala-D-Ala carboxypeptidase activity"/>
    <property type="evidence" value="ECO:0007669"/>
    <property type="project" value="UniProtKB-EC"/>
</dbReference>
<protein>
    <submittedName>
        <fullName evidence="21">Uncharacterized protein</fullName>
    </submittedName>
</protein>
<evidence type="ECO:0000256" key="6">
    <source>
        <dbReference type="ARBA" id="ARBA00022670"/>
    </source>
</evidence>
<dbReference type="Pfam" id="PF00905">
    <property type="entry name" value="Transpeptidase"/>
    <property type="match status" value="1"/>
</dbReference>
<proteinExistence type="inferred from homology"/>
<dbReference type="FunFam" id="1.10.3810.10:FF:000001">
    <property type="entry name" value="Penicillin-binding protein 1A"/>
    <property type="match status" value="1"/>
</dbReference>
<evidence type="ECO:0000256" key="5">
    <source>
        <dbReference type="ARBA" id="ARBA00022645"/>
    </source>
</evidence>
<keyword evidence="5" id="KW-0121">Carboxypeptidase</keyword>
<evidence type="ECO:0000313" key="21">
    <source>
        <dbReference type="EMBL" id="KKR78311.1"/>
    </source>
</evidence>
<evidence type="ECO:0000256" key="17">
    <source>
        <dbReference type="SAM" id="MobiDB-lite"/>
    </source>
</evidence>
<dbReference type="InterPro" id="IPR001460">
    <property type="entry name" value="PCN-bd_Tpept"/>
</dbReference>
<evidence type="ECO:0000256" key="18">
    <source>
        <dbReference type="SAM" id="Phobius"/>
    </source>
</evidence>
<keyword evidence="18" id="KW-1133">Transmembrane helix</keyword>
<evidence type="ECO:0000256" key="15">
    <source>
        <dbReference type="ARBA" id="ARBA00034000"/>
    </source>
</evidence>
<evidence type="ECO:0000259" key="19">
    <source>
        <dbReference type="Pfam" id="PF00905"/>
    </source>
</evidence>
<feature type="compositionally biased region" description="Basic and acidic residues" evidence="17">
    <location>
        <begin position="749"/>
        <end position="772"/>
    </location>
</feature>
<reference evidence="21 22" key="1">
    <citation type="journal article" date="2015" name="Nature">
        <title>rRNA introns, odd ribosomes, and small enigmatic genomes across a large radiation of phyla.</title>
        <authorList>
            <person name="Brown C.T."/>
            <person name="Hug L.A."/>
            <person name="Thomas B.C."/>
            <person name="Sharon I."/>
            <person name="Castelle C.J."/>
            <person name="Singh A."/>
            <person name="Wilkins M.J."/>
            <person name="Williams K.H."/>
            <person name="Banfield J.F."/>
        </authorList>
    </citation>
    <scope>NUCLEOTIDE SEQUENCE [LARGE SCALE GENOMIC DNA]</scope>
</reference>
<dbReference type="SUPFAM" id="SSF56601">
    <property type="entry name" value="beta-lactamase/transpeptidase-like"/>
    <property type="match status" value="1"/>
</dbReference>
<feature type="domain" description="Glycosyl transferase family 51" evidence="20">
    <location>
        <begin position="98"/>
        <end position="272"/>
    </location>
</feature>
<evidence type="ECO:0000256" key="2">
    <source>
        <dbReference type="ARBA" id="ARBA00007090"/>
    </source>
</evidence>
<evidence type="ECO:0000256" key="14">
    <source>
        <dbReference type="ARBA" id="ARBA00023316"/>
    </source>
</evidence>
<evidence type="ECO:0000256" key="10">
    <source>
        <dbReference type="ARBA" id="ARBA00022960"/>
    </source>
</evidence>
<feature type="transmembrane region" description="Helical" evidence="18">
    <location>
        <begin position="41"/>
        <end position="71"/>
    </location>
</feature>
<evidence type="ECO:0000256" key="12">
    <source>
        <dbReference type="ARBA" id="ARBA00023136"/>
    </source>
</evidence>